<dbReference type="AlphaFoldDB" id="A0A446C9S0"/>
<sequence>MSDRGQAKRGSSKRGLRIALGALILVAIAVAAYAYVVRTNTANVQRGMYEGSITIYPYNFTQYDIAYSMTPGLRDTIRAESARGLDSQSFGYKPAAPDAPMRILWRYASGPQATEEGDYPFQVTLPQPERPAGRVALELRIYPEGKVAARYVNVPLVSEFSNVAPELPGSGWVTNR</sequence>
<dbReference type="Proteomes" id="UP000289184">
    <property type="component" value="Unassembled WGS sequence"/>
</dbReference>
<reference evidence="1 2" key="1">
    <citation type="submission" date="2018-07" db="EMBL/GenBank/DDBJ databases">
        <authorList>
            <person name="Peeters C."/>
        </authorList>
    </citation>
    <scope>NUCLEOTIDE SEQUENCE [LARGE SCALE GENOMIC DNA]</scope>
    <source>
        <strain evidence="1 2">LMG 3411</strain>
    </source>
</reference>
<dbReference type="OrthoDB" id="8635168at2"/>
<gene>
    <name evidence="1" type="ORF">AGI3411_01589</name>
</gene>
<organism evidence="1 2">
    <name type="scientific">Achromobacter agilis</name>
    <dbReference type="NCBI Taxonomy" id="1353888"/>
    <lineage>
        <taxon>Bacteria</taxon>
        <taxon>Pseudomonadati</taxon>
        <taxon>Pseudomonadota</taxon>
        <taxon>Betaproteobacteria</taxon>
        <taxon>Burkholderiales</taxon>
        <taxon>Alcaligenaceae</taxon>
        <taxon>Achromobacter</taxon>
    </lineage>
</organism>
<evidence type="ECO:0000313" key="2">
    <source>
        <dbReference type="Proteomes" id="UP000289184"/>
    </source>
</evidence>
<keyword evidence="2" id="KW-1185">Reference proteome</keyword>
<dbReference type="RefSeq" id="WP_129526841.1">
    <property type="nucleotide sequence ID" value="NZ_UFQB01000005.1"/>
</dbReference>
<proteinExistence type="predicted"/>
<accession>A0A446C9S0</accession>
<dbReference type="EMBL" id="UFQB01000005">
    <property type="protein sequence ID" value="SSW64491.1"/>
    <property type="molecule type" value="Genomic_DNA"/>
</dbReference>
<name>A0A446C9S0_9BURK</name>
<evidence type="ECO:0000313" key="1">
    <source>
        <dbReference type="EMBL" id="SSW64491.1"/>
    </source>
</evidence>
<protein>
    <submittedName>
        <fullName evidence="1">Uncharacterized protein</fullName>
    </submittedName>
</protein>